<dbReference type="Gene3D" id="2.30.30.40">
    <property type="entry name" value="SH3 Domains"/>
    <property type="match status" value="1"/>
</dbReference>
<dbReference type="PROSITE" id="PS51781">
    <property type="entry name" value="SH3B"/>
    <property type="match status" value="1"/>
</dbReference>
<dbReference type="Pfam" id="PF08239">
    <property type="entry name" value="SH3_3"/>
    <property type="match status" value="1"/>
</dbReference>
<protein>
    <submittedName>
        <fullName evidence="4">SH3 domain-containing protein</fullName>
    </submittedName>
</protein>
<evidence type="ECO:0000313" key="4">
    <source>
        <dbReference type="EMBL" id="HIX95459.1"/>
    </source>
</evidence>
<evidence type="ECO:0000256" key="1">
    <source>
        <dbReference type="SAM" id="MobiDB-lite"/>
    </source>
</evidence>
<proteinExistence type="predicted"/>
<comment type="caution">
    <text evidence="4">The sequence shown here is derived from an EMBL/GenBank/DDBJ whole genome shotgun (WGS) entry which is preliminary data.</text>
</comment>
<accession>A0A9D1Y1V0</accession>
<dbReference type="SMART" id="SM00287">
    <property type="entry name" value="SH3b"/>
    <property type="match status" value="1"/>
</dbReference>
<feature type="chain" id="PRO_5038593038" evidence="2">
    <location>
        <begin position="21"/>
        <end position="448"/>
    </location>
</feature>
<reference evidence="4" key="2">
    <citation type="submission" date="2021-04" db="EMBL/GenBank/DDBJ databases">
        <authorList>
            <person name="Gilroy R."/>
        </authorList>
    </citation>
    <scope>NUCLEOTIDE SEQUENCE</scope>
    <source>
        <strain evidence="4">ChiHecec2B26-7398</strain>
    </source>
</reference>
<evidence type="ECO:0000313" key="5">
    <source>
        <dbReference type="Proteomes" id="UP000886751"/>
    </source>
</evidence>
<dbReference type="EMBL" id="DXEI01000125">
    <property type="protein sequence ID" value="HIX95459.1"/>
    <property type="molecule type" value="Genomic_DNA"/>
</dbReference>
<dbReference type="AlphaFoldDB" id="A0A9D1Y1V0"/>
<name>A0A9D1Y1V0_9FIRM</name>
<gene>
    <name evidence="4" type="ORF">H9846_08390</name>
</gene>
<feature type="region of interest" description="Disordered" evidence="1">
    <location>
        <begin position="24"/>
        <end position="48"/>
    </location>
</feature>
<evidence type="ECO:0000259" key="3">
    <source>
        <dbReference type="PROSITE" id="PS51781"/>
    </source>
</evidence>
<feature type="domain" description="SH3b" evidence="3">
    <location>
        <begin position="382"/>
        <end position="448"/>
    </location>
</feature>
<sequence length="448" mass="47992">MKRAVSSLALALLLCACAPAAGPSTSTESPAAATPESTAVESPGTATPEQAAALPAGLEPTGGDVLDYEEIRPIAIFSDQSPMQGYYTMRQGEHWGLLRNDGQELLPCVYDSPVNGCFLGTDDDPAWHVERSEPAPDSDRELDAQLRSLGGGHLCDGHGGYYQEFYWLTDLQRLCDYSGSTGPSTPTHIAPALAADYDGLFPARDAVLSEGEEGILLPEGNDTPYRYRLPDGTPLNDQSYQTALPFGHEALAVAQRDGRWCYLDRTGHEVTAPCYEGTYGYATQSSGQEPSTSSPLLNGFAAVCRDGKFGLLDSTGQERVPCTYAGLVWDGQTGWLRLEDGWHSFRLPDAVPPTIPDAPALPHEASRVPIEYAYPDVWDEVGATRTTTSEGTLNVRSGPGTGYDKVSDLAPGTAVTVLGRSSTVEGWVLVILPDGWPPVGWVSSEYLE</sequence>
<dbReference type="PROSITE" id="PS51257">
    <property type="entry name" value="PROKAR_LIPOPROTEIN"/>
    <property type="match status" value="1"/>
</dbReference>
<evidence type="ECO:0000256" key="2">
    <source>
        <dbReference type="SAM" id="SignalP"/>
    </source>
</evidence>
<dbReference type="InterPro" id="IPR003646">
    <property type="entry name" value="SH3-like_bac-type"/>
</dbReference>
<organism evidence="4 5">
    <name type="scientific">Candidatus Gemmiger excrementipullorum</name>
    <dbReference type="NCBI Taxonomy" id="2838610"/>
    <lineage>
        <taxon>Bacteria</taxon>
        <taxon>Bacillati</taxon>
        <taxon>Bacillota</taxon>
        <taxon>Clostridia</taxon>
        <taxon>Eubacteriales</taxon>
        <taxon>Gemmiger</taxon>
    </lineage>
</organism>
<reference evidence="4" key="1">
    <citation type="journal article" date="2021" name="PeerJ">
        <title>Extensive microbial diversity within the chicken gut microbiome revealed by metagenomics and culture.</title>
        <authorList>
            <person name="Gilroy R."/>
            <person name="Ravi A."/>
            <person name="Getino M."/>
            <person name="Pursley I."/>
            <person name="Horton D.L."/>
            <person name="Alikhan N.F."/>
            <person name="Baker D."/>
            <person name="Gharbi K."/>
            <person name="Hall N."/>
            <person name="Watson M."/>
            <person name="Adriaenssens E.M."/>
            <person name="Foster-Nyarko E."/>
            <person name="Jarju S."/>
            <person name="Secka A."/>
            <person name="Antonio M."/>
            <person name="Oren A."/>
            <person name="Chaudhuri R.R."/>
            <person name="La Ragione R."/>
            <person name="Hildebrand F."/>
            <person name="Pallen M.J."/>
        </authorList>
    </citation>
    <scope>NUCLEOTIDE SEQUENCE</scope>
    <source>
        <strain evidence="4">ChiHecec2B26-7398</strain>
    </source>
</reference>
<feature type="signal peptide" evidence="2">
    <location>
        <begin position="1"/>
        <end position="20"/>
    </location>
</feature>
<dbReference type="Proteomes" id="UP000886751">
    <property type="component" value="Unassembled WGS sequence"/>
</dbReference>
<keyword evidence="2" id="KW-0732">Signal</keyword>